<gene>
    <name evidence="1" type="ORF">CK203_008714</name>
</gene>
<evidence type="ECO:0000313" key="1">
    <source>
        <dbReference type="EMBL" id="RVX19340.1"/>
    </source>
</evidence>
<dbReference type="EMBL" id="QGNW01000009">
    <property type="protein sequence ID" value="RVX19340.1"/>
    <property type="molecule type" value="Genomic_DNA"/>
</dbReference>
<comment type="caution">
    <text evidence="1">The sequence shown here is derived from an EMBL/GenBank/DDBJ whole genome shotgun (WGS) entry which is preliminary data.</text>
</comment>
<dbReference type="Proteomes" id="UP000288805">
    <property type="component" value="Unassembled WGS sequence"/>
</dbReference>
<reference evidence="1 2" key="1">
    <citation type="journal article" date="2018" name="PLoS Genet.">
        <title>Population sequencing reveals clonal diversity and ancestral inbreeding in the grapevine cultivar Chardonnay.</title>
        <authorList>
            <person name="Roach M.J."/>
            <person name="Johnson D.L."/>
            <person name="Bohlmann J."/>
            <person name="van Vuuren H.J."/>
            <person name="Jones S.J."/>
            <person name="Pretorius I.S."/>
            <person name="Schmidt S.A."/>
            <person name="Borneman A.R."/>
        </authorList>
    </citation>
    <scope>NUCLEOTIDE SEQUENCE [LARGE SCALE GENOMIC DNA]</scope>
    <source>
        <strain evidence="2">cv. Chardonnay</strain>
        <tissue evidence="1">Leaf</tissue>
    </source>
</reference>
<dbReference type="AlphaFoldDB" id="A0A438KDU6"/>
<sequence length="411" mass="45097">MEASACLCCVTVFFEEDTYLAMISFGWVRSLGSGPSEVRQALDHRRSFSYDMERGVRAAYPGDSALPASDRTAPGQSGGLTFLSVPPLDACLATKTCWVAARTSSSSIEYFLARLNKSSIVCRRVLMFCLCRAEHKYCPTKASDRLAGNTLQQQCVVANIERHKLSIMHDMVEGVAGAHQRRREHVVQPFADGTSWWFAWEVSPILSYREVRVNVPHHGGDHGVTVRKHILHQGVTLGSGRAAQVVVVGALISQDLDILILVLALSLLLGLLNADDEEVLMLKPRCVVPRFLLLIFLSPRGELSVVVRLPTVFFRWLGAIQNYLPLPYQMNGFGKVWPSLLVTESVINFPHTTPMLRPRIPVVPPAKGVRTGCPDAPSDGFVSHGGGRAIITLRVAERDRGGGTWAMAGCL</sequence>
<name>A0A438KDU6_VITVI</name>
<organism evidence="1 2">
    <name type="scientific">Vitis vinifera</name>
    <name type="common">Grape</name>
    <dbReference type="NCBI Taxonomy" id="29760"/>
    <lineage>
        <taxon>Eukaryota</taxon>
        <taxon>Viridiplantae</taxon>
        <taxon>Streptophyta</taxon>
        <taxon>Embryophyta</taxon>
        <taxon>Tracheophyta</taxon>
        <taxon>Spermatophyta</taxon>
        <taxon>Magnoliopsida</taxon>
        <taxon>eudicotyledons</taxon>
        <taxon>Gunneridae</taxon>
        <taxon>Pentapetalae</taxon>
        <taxon>rosids</taxon>
        <taxon>Vitales</taxon>
        <taxon>Vitaceae</taxon>
        <taxon>Viteae</taxon>
        <taxon>Vitis</taxon>
    </lineage>
</organism>
<proteinExistence type="predicted"/>
<evidence type="ECO:0000313" key="2">
    <source>
        <dbReference type="Proteomes" id="UP000288805"/>
    </source>
</evidence>
<accession>A0A438KDU6</accession>
<protein>
    <submittedName>
        <fullName evidence="1">Uncharacterized protein</fullName>
    </submittedName>
</protein>